<feature type="compositionally biased region" description="Basic and acidic residues" evidence="2">
    <location>
        <begin position="789"/>
        <end position="804"/>
    </location>
</feature>
<dbReference type="InterPro" id="IPR000195">
    <property type="entry name" value="Rab-GAP-TBC_dom"/>
</dbReference>
<evidence type="ECO:0000313" key="4">
    <source>
        <dbReference type="EMBL" id="ORY86710.1"/>
    </source>
</evidence>
<dbReference type="SUPFAM" id="SSF47923">
    <property type="entry name" value="Ypt/Rab-GAP domain of gyp1p"/>
    <property type="match status" value="2"/>
</dbReference>
<dbReference type="SMART" id="SM00164">
    <property type="entry name" value="TBC"/>
    <property type="match status" value="1"/>
</dbReference>
<keyword evidence="1" id="KW-0343">GTPase activation</keyword>
<dbReference type="FunFam" id="1.10.472.80:FF:000077">
    <property type="entry name" value="TBC1 domain family member"/>
    <property type="match status" value="1"/>
</dbReference>
<dbReference type="PANTHER" id="PTHR22957:SF502">
    <property type="entry name" value="SMALL G PROTEIN SIGNALING MODULATOR 2-RELATED"/>
    <property type="match status" value="1"/>
</dbReference>
<dbReference type="FunCoup" id="A0A1Y2FRT4">
    <property type="interactions" value="228"/>
</dbReference>
<dbReference type="Proteomes" id="UP000193467">
    <property type="component" value="Unassembled WGS sequence"/>
</dbReference>
<dbReference type="InParanoid" id="A0A1Y2FRT4"/>
<dbReference type="Pfam" id="PF12068">
    <property type="entry name" value="PH_RBD"/>
    <property type="match status" value="1"/>
</dbReference>
<feature type="region of interest" description="Disordered" evidence="2">
    <location>
        <begin position="784"/>
        <end position="825"/>
    </location>
</feature>
<comment type="caution">
    <text evidence="4">The sequence shown here is derived from an EMBL/GenBank/DDBJ whole genome shotgun (WGS) entry which is preliminary data.</text>
</comment>
<dbReference type="Gene3D" id="1.10.8.270">
    <property type="entry name" value="putative rabgap domain of human tbc1 domain family member 14 like domains"/>
    <property type="match status" value="1"/>
</dbReference>
<dbReference type="PANTHER" id="PTHR22957">
    <property type="entry name" value="TBC1 DOMAIN FAMILY MEMBER GTPASE-ACTIVATING PROTEIN"/>
    <property type="match status" value="1"/>
</dbReference>
<evidence type="ECO:0000256" key="1">
    <source>
        <dbReference type="ARBA" id="ARBA00022468"/>
    </source>
</evidence>
<dbReference type="GO" id="GO:0005737">
    <property type="term" value="C:cytoplasm"/>
    <property type="evidence" value="ECO:0007669"/>
    <property type="project" value="UniProtKB-ARBA"/>
</dbReference>
<feature type="region of interest" description="Disordered" evidence="2">
    <location>
        <begin position="1"/>
        <end position="64"/>
    </location>
</feature>
<protein>
    <submittedName>
        <fullName evidence="4">Rab-GTPase-TBC domain-containing protein</fullName>
    </submittedName>
</protein>
<feature type="compositionally biased region" description="Basic and acidic residues" evidence="2">
    <location>
        <begin position="14"/>
        <end position="27"/>
    </location>
</feature>
<dbReference type="InterPro" id="IPR021935">
    <property type="entry name" value="SGSM1/2_RBD"/>
</dbReference>
<name>A0A1Y2FRT4_9BASI</name>
<feature type="domain" description="Rab-GAP TBC" evidence="3">
    <location>
        <begin position="490"/>
        <end position="712"/>
    </location>
</feature>
<evidence type="ECO:0000259" key="3">
    <source>
        <dbReference type="PROSITE" id="PS50086"/>
    </source>
</evidence>
<dbReference type="AlphaFoldDB" id="A0A1Y2FRT4"/>
<reference evidence="4 5" key="1">
    <citation type="submission" date="2016-07" db="EMBL/GenBank/DDBJ databases">
        <title>Pervasive Adenine N6-methylation of Active Genes in Fungi.</title>
        <authorList>
            <consortium name="DOE Joint Genome Institute"/>
            <person name="Mondo S.J."/>
            <person name="Dannebaum R.O."/>
            <person name="Kuo R.C."/>
            <person name="Labutti K."/>
            <person name="Haridas S."/>
            <person name="Kuo A."/>
            <person name="Salamov A."/>
            <person name="Ahrendt S.R."/>
            <person name="Lipzen A."/>
            <person name="Sullivan W."/>
            <person name="Andreopoulos W.B."/>
            <person name="Clum A."/>
            <person name="Lindquist E."/>
            <person name="Daum C."/>
            <person name="Ramamoorthy G.K."/>
            <person name="Gryganskyi A."/>
            <person name="Culley D."/>
            <person name="Magnuson J.K."/>
            <person name="James T.Y."/>
            <person name="O'Malley M.A."/>
            <person name="Stajich J.E."/>
            <person name="Spatafora J.W."/>
            <person name="Visel A."/>
            <person name="Grigoriev I.V."/>
        </authorList>
    </citation>
    <scope>NUCLEOTIDE SEQUENCE [LARGE SCALE GENOMIC DNA]</scope>
    <source>
        <strain evidence="4 5">62-1032</strain>
    </source>
</reference>
<gene>
    <name evidence="4" type="ORF">BCR35DRAFT_351463</name>
</gene>
<organism evidence="4 5">
    <name type="scientific">Leucosporidium creatinivorum</name>
    <dbReference type="NCBI Taxonomy" id="106004"/>
    <lineage>
        <taxon>Eukaryota</taxon>
        <taxon>Fungi</taxon>
        <taxon>Dikarya</taxon>
        <taxon>Basidiomycota</taxon>
        <taxon>Pucciniomycotina</taxon>
        <taxon>Microbotryomycetes</taxon>
        <taxon>Leucosporidiales</taxon>
        <taxon>Leucosporidium</taxon>
    </lineage>
</organism>
<proteinExistence type="predicted"/>
<accession>A0A1Y2FRT4</accession>
<feature type="region of interest" description="Disordered" evidence="2">
    <location>
        <begin position="286"/>
        <end position="307"/>
    </location>
</feature>
<dbReference type="GO" id="GO:0005096">
    <property type="term" value="F:GTPase activator activity"/>
    <property type="evidence" value="ECO:0007669"/>
    <property type="project" value="UniProtKB-KW"/>
</dbReference>
<dbReference type="Gene3D" id="1.10.472.80">
    <property type="entry name" value="Ypt/Rab-GAP domain of gyp1p, domain 3"/>
    <property type="match status" value="1"/>
</dbReference>
<dbReference type="EMBL" id="MCGR01000014">
    <property type="protein sequence ID" value="ORY86710.1"/>
    <property type="molecule type" value="Genomic_DNA"/>
</dbReference>
<feature type="region of interest" description="Disordered" evidence="2">
    <location>
        <begin position="568"/>
        <end position="587"/>
    </location>
</feature>
<dbReference type="PROSITE" id="PS50086">
    <property type="entry name" value="TBC_RABGAP"/>
    <property type="match status" value="1"/>
</dbReference>
<sequence>MGGGPATPSDVDSLDDRSSEDAVEVSHRITTRTAQDPLGARAYEGGSTWGERASSYDGEEGTGEPKRARLLYSKSKVYLHPTSYLRDNIPGFISIVQLGTSTDYLLAWIPEASIEGTPDYESYVLVELSSDSEQTTLVTPPPPSSAHAFSIPIRTLYSLQIQPPTLSAWFGSVTFSLYGGDVFPPLYFHDEESRSTVLDRDRRAAALGALGADRREGGNGAGIKVPPSWGGEALLGQLRQYAQIVRSQLEPSLFLVNPSRSDLEVHSTALFEDEAVPSEAMQGMRLRNGDAESMSAGERSRREGKRNSILHQSLDAQEYPDEVGPGMDNFTFNVLNSFSRITRGARTAAQTAAQSVLSHPLAKPILKNIPEPIAQFATAPGELTRLQETAGVGAYDAARVYLAKWARVVAEEGERARRAEVVISGPGGRAEDTEVGAFEVLSSTYKITRPKSTRASATPIVDTEWAAWFDDHGKLMLTEEEAKKRIFQRGLAHDVRRDVWPFLLNVFPWDSNTDERKALRKEKTAIYESLKAKWANDEELQKTDRYAEESHRVEIDCRRTDRTHPMFASDDEDFNQADSPHPPSNAHVKSTQEILLSYVFATESRDYVQGMSDLLSPIYVVCEGDQVMAYFAFETLMERMKGNFLRDQSGMKGQLTLLQGLLRTMDVQLYKHLEECGSLNLFMCFRWLLCSFKRELSFDQTLQLWEVLWTDYLGTNFHLFVALAILEAHRDVIIRYLREFDEVLKYTTQLSQTLDIEAIMADAEVLFVTFRQVVEASDCQRAAAAASTDPEKGGMRRRKLVVEKEPEEEGAAYPPTLPPKGKGKEVDGLEKEVVELAVEEVPQVDEELRVLLS</sequence>
<dbReference type="OrthoDB" id="10264062at2759"/>
<dbReference type="STRING" id="106004.A0A1Y2FRT4"/>
<dbReference type="InterPro" id="IPR035969">
    <property type="entry name" value="Rab-GAP_TBC_sf"/>
</dbReference>
<keyword evidence="5" id="KW-1185">Reference proteome</keyword>
<dbReference type="Pfam" id="PF00566">
    <property type="entry name" value="RabGAP-TBC"/>
    <property type="match status" value="1"/>
</dbReference>
<evidence type="ECO:0000313" key="5">
    <source>
        <dbReference type="Proteomes" id="UP000193467"/>
    </source>
</evidence>
<evidence type="ECO:0000256" key="2">
    <source>
        <dbReference type="SAM" id="MobiDB-lite"/>
    </source>
</evidence>